<dbReference type="Proteomes" id="UP000695007">
    <property type="component" value="Unplaced"/>
</dbReference>
<organism evidence="17 18">
    <name type="scientific">Ceratosolen solmsi marchali</name>
    <dbReference type="NCBI Taxonomy" id="326594"/>
    <lineage>
        <taxon>Eukaryota</taxon>
        <taxon>Metazoa</taxon>
        <taxon>Ecdysozoa</taxon>
        <taxon>Arthropoda</taxon>
        <taxon>Hexapoda</taxon>
        <taxon>Insecta</taxon>
        <taxon>Pterygota</taxon>
        <taxon>Neoptera</taxon>
        <taxon>Endopterygota</taxon>
        <taxon>Hymenoptera</taxon>
        <taxon>Apocrita</taxon>
        <taxon>Proctotrupomorpha</taxon>
        <taxon>Chalcidoidea</taxon>
        <taxon>Agaonidae</taxon>
        <taxon>Agaoninae</taxon>
        <taxon>Ceratosolen</taxon>
    </lineage>
</organism>
<dbReference type="GO" id="GO:0005886">
    <property type="term" value="C:plasma membrane"/>
    <property type="evidence" value="ECO:0007669"/>
    <property type="project" value="UniProtKB-SubCell"/>
</dbReference>
<evidence type="ECO:0000256" key="10">
    <source>
        <dbReference type="ARBA" id="ARBA00022989"/>
    </source>
</evidence>
<comment type="cofactor">
    <cofactor evidence="1">
        <name>Ca(2+)</name>
        <dbReference type="ChEBI" id="CHEBI:29108"/>
    </cofactor>
</comment>
<accession>A0AAJ6VLP8</accession>
<dbReference type="GO" id="GO:0005737">
    <property type="term" value="C:cytoplasm"/>
    <property type="evidence" value="ECO:0007669"/>
    <property type="project" value="TreeGrafter"/>
</dbReference>
<evidence type="ECO:0000256" key="11">
    <source>
        <dbReference type="ARBA" id="ARBA00023098"/>
    </source>
</evidence>
<evidence type="ECO:0000256" key="5">
    <source>
        <dbReference type="ARBA" id="ARBA00022692"/>
    </source>
</evidence>
<protein>
    <recommendedName>
        <fullName evidence="14">sn-1-specific diacylglycerol lipase</fullName>
        <ecNumber evidence="14">3.1.1.116</ecNumber>
    </recommendedName>
</protein>
<evidence type="ECO:0000256" key="6">
    <source>
        <dbReference type="ARBA" id="ARBA00022723"/>
    </source>
</evidence>
<evidence type="ECO:0000256" key="1">
    <source>
        <dbReference type="ARBA" id="ARBA00001913"/>
    </source>
</evidence>
<evidence type="ECO:0000256" key="8">
    <source>
        <dbReference type="ARBA" id="ARBA00022837"/>
    </source>
</evidence>
<evidence type="ECO:0000259" key="16">
    <source>
        <dbReference type="Pfam" id="PF01764"/>
    </source>
</evidence>
<evidence type="ECO:0000256" key="14">
    <source>
        <dbReference type="ARBA" id="ARBA00026104"/>
    </source>
</evidence>
<name>A0AAJ6VLP8_9HYME</name>
<gene>
    <name evidence="18" type="primary">LOC105359723</name>
</gene>
<dbReference type="Gene3D" id="3.40.50.1820">
    <property type="entry name" value="alpha/beta hydrolase"/>
    <property type="match status" value="1"/>
</dbReference>
<sequence length="693" mass="79356">MPALKLFGRKWLTATDDLVYPGLFEIFIRIIWFVLIGVACLRYYAETWKCQLGGDLVRVFLVGEMTILGIITILIVFIVNHSARGSITDTYARRYVQPLLTVKVLLIPPEIVWNILGTLWLFSDGVHCSSEYYTIGVVEALVLFDWVLIGLTILGLALIFDPLGSLGLQDNELEDSVEHGKVSRIWLRRFKFFWWMRRDESANETFQHVAGFLSALFRGTDLVPSDVMAGCVLLRVRQKRETLELKRLNILERPKYSTVGINIFAEAPSWMSLDWAHHYIQLSIASYGWLFVIYRHACTGCFRLVREMTCCACLRRKRNIILDDNCCLCSLSGVKTLSKLSEDDILFASFRNHLCEIPFCVLADHKTSSIVIVIRGSLSLRDLITDIAAASDFFEPEGLPPGSMAHRGMIVGAKVLLKQLDQYKVLDNAFKIYPHYNLTLTGHSLGAGLAVLLGTLIRPRYPNLRVYAFSTPAGLLSREAARVTEEFVLSIGLGDDLVMRLSVDSMENFRTSLLITLQACRLPKYRVVLNGFGYVLFGVPDRDLNRTWRNGNTINSIPGQLPLLSETSFIRQTETTILEKDVTRRRYSKVRLYTAGRILHIARCKSASKEKKRFSRLRIYTYEYNQRAYINIKLAYFRKQSNKEKKFEMRWAHPEEFMELSVMPRMLLDHLPENVEEALATLVQQQQDLPFIL</sequence>
<keyword evidence="17" id="KW-1185">Reference proteome</keyword>
<keyword evidence="11" id="KW-0443">Lipid metabolism</keyword>
<evidence type="ECO:0000256" key="15">
    <source>
        <dbReference type="SAM" id="Phobius"/>
    </source>
</evidence>
<keyword evidence="9" id="KW-0442">Lipid degradation</keyword>
<comment type="catalytic activity">
    <reaction evidence="13">
        <text>a 1,2-diacyl-sn-glycerol + H2O = a 2-acylglycerol + a fatty acid + H(+)</text>
        <dbReference type="Rhea" id="RHEA:33275"/>
        <dbReference type="ChEBI" id="CHEBI:15377"/>
        <dbReference type="ChEBI" id="CHEBI:15378"/>
        <dbReference type="ChEBI" id="CHEBI:17389"/>
        <dbReference type="ChEBI" id="CHEBI:17815"/>
        <dbReference type="ChEBI" id="CHEBI:28868"/>
        <dbReference type="EC" id="3.1.1.116"/>
    </reaction>
    <physiologicalReaction direction="left-to-right" evidence="13">
        <dbReference type="Rhea" id="RHEA:33276"/>
    </physiologicalReaction>
</comment>
<evidence type="ECO:0000256" key="4">
    <source>
        <dbReference type="ARBA" id="ARBA00022553"/>
    </source>
</evidence>
<dbReference type="KEGG" id="csol:105359723"/>
<comment type="subcellular location">
    <subcellularLocation>
        <location evidence="2">Cell membrane</location>
        <topology evidence="2">Multi-pass membrane protein</topology>
    </subcellularLocation>
</comment>
<dbReference type="RefSeq" id="XP_011494678.1">
    <property type="nucleotide sequence ID" value="XM_011496376.1"/>
</dbReference>
<dbReference type="GO" id="GO:0004806">
    <property type="term" value="F:triacylglycerol lipase activity"/>
    <property type="evidence" value="ECO:0007669"/>
    <property type="project" value="TreeGrafter"/>
</dbReference>
<keyword evidence="10 15" id="KW-1133">Transmembrane helix</keyword>
<evidence type="ECO:0000256" key="7">
    <source>
        <dbReference type="ARBA" id="ARBA00022801"/>
    </source>
</evidence>
<dbReference type="AlphaFoldDB" id="A0AAJ6VLP8"/>
<dbReference type="GO" id="GO:0046872">
    <property type="term" value="F:metal ion binding"/>
    <property type="evidence" value="ECO:0007669"/>
    <property type="project" value="UniProtKB-KW"/>
</dbReference>
<proteinExistence type="predicted"/>
<dbReference type="SUPFAM" id="SSF53474">
    <property type="entry name" value="alpha/beta-Hydrolases"/>
    <property type="match status" value="1"/>
</dbReference>
<dbReference type="PANTHER" id="PTHR45792:SF2">
    <property type="entry name" value="DIACYLGLYCEROL LIPASE-BETA"/>
    <property type="match status" value="1"/>
</dbReference>
<keyword evidence="3" id="KW-1003">Cell membrane</keyword>
<evidence type="ECO:0000313" key="17">
    <source>
        <dbReference type="Proteomes" id="UP000695007"/>
    </source>
</evidence>
<evidence type="ECO:0000313" key="18">
    <source>
        <dbReference type="RefSeq" id="XP_011494678.1"/>
    </source>
</evidence>
<evidence type="ECO:0000256" key="3">
    <source>
        <dbReference type="ARBA" id="ARBA00022475"/>
    </source>
</evidence>
<dbReference type="InterPro" id="IPR002921">
    <property type="entry name" value="Fungal_lipase-type"/>
</dbReference>
<feature type="transmembrane region" description="Helical" evidence="15">
    <location>
        <begin position="134"/>
        <end position="160"/>
    </location>
</feature>
<keyword evidence="8" id="KW-0106">Calcium</keyword>
<feature type="transmembrane region" description="Helical" evidence="15">
    <location>
        <begin position="26"/>
        <end position="44"/>
    </location>
</feature>
<dbReference type="GO" id="GO:0046340">
    <property type="term" value="P:diacylglycerol catabolic process"/>
    <property type="evidence" value="ECO:0007669"/>
    <property type="project" value="TreeGrafter"/>
</dbReference>
<dbReference type="GO" id="GO:0022008">
    <property type="term" value="P:neurogenesis"/>
    <property type="evidence" value="ECO:0007669"/>
    <property type="project" value="TreeGrafter"/>
</dbReference>
<keyword evidence="7" id="KW-0378">Hydrolase</keyword>
<keyword evidence="5 15" id="KW-0812">Transmembrane</keyword>
<evidence type="ECO:0000256" key="2">
    <source>
        <dbReference type="ARBA" id="ARBA00004651"/>
    </source>
</evidence>
<keyword evidence="12 15" id="KW-0472">Membrane</keyword>
<evidence type="ECO:0000256" key="13">
    <source>
        <dbReference type="ARBA" id="ARBA00024531"/>
    </source>
</evidence>
<dbReference type="GeneID" id="105359723"/>
<dbReference type="PANTHER" id="PTHR45792">
    <property type="entry name" value="DIACYLGLYCEROL LIPASE HOMOLOG-RELATED"/>
    <property type="match status" value="1"/>
</dbReference>
<keyword evidence="4" id="KW-0597">Phosphoprotein</keyword>
<dbReference type="InterPro" id="IPR029058">
    <property type="entry name" value="AB_hydrolase_fold"/>
</dbReference>
<dbReference type="CDD" id="cd00519">
    <property type="entry name" value="Lipase_3"/>
    <property type="match status" value="1"/>
</dbReference>
<evidence type="ECO:0000256" key="9">
    <source>
        <dbReference type="ARBA" id="ARBA00022963"/>
    </source>
</evidence>
<dbReference type="EC" id="3.1.1.116" evidence="14"/>
<dbReference type="InterPro" id="IPR052214">
    <property type="entry name" value="DAG_Lipase-Related"/>
</dbReference>
<dbReference type="GO" id="GO:0019369">
    <property type="term" value="P:arachidonate metabolic process"/>
    <property type="evidence" value="ECO:0007669"/>
    <property type="project" value="TreeGrafter"/>
</dbReference>
<feature type="domain" description="Fungal lipase-type" evidence="16">
    <location>
        <begin position="371"/>
        <end position="503"/>
    </location>
</feature>
<dbReference type="Pfam" id="PF01764">
    <property type="entry name" value="Lipase_3"/>
    <property type="match status" value="1"/>
</dbReference>
<feature type="transmembrane region" description="Helical" evidence="15">
    <location>
        <begin position="56"/>
        <end position="79"/>
    </location>
</feature>
<feature type="transmembrane region" description="Helical" evidence="15">
    <location>
        <begin position="99"/>
        <end position="122"/>
    </location>
</feature>
<reference evidence="18" key="1">
    <citation type="submission" date="2025-08" db="UniProtKB">
        <authorList>
            <consortium name="RefSeq"/>
        </authorList>
    </citation>
    <scope>IDENTIFICATION</scope>
</reference>
<keyword evidence="6" id="KW-0479">Metal-binding</keyword>
<evidence type="ECO:0000256" key="12">
    <source>
        <dbReference type="ARBA" id="ARBA00023136"/>
    </source>
</evidence>